<dbReference type="Proteomes" id="UP000887159">
    <property type="component" value="Unassembled WGS sequence"/>
</dbReference>
<keyword evidence="2" id="KW-1185">Reference proteome</keyword>
<sequence length="151" mass="17018">MLAIKIATPRGRQATDVKFKRQEEGVQAGYAQFYISATICSTDPSGSWDFNCASESFEDTSASIVKDKTELQLSSSITVLGRRKRDLVFEFLALQTFPFDATEKSILCEKCFINTNYAVIKICLSEKANLQQYQRPLLKKIITLEIEGDSR</sequence>
<protein>
    <submittedName>
        <fullName evidence="1">Uncharacterized protein</fullName>
    </submittedName>
</protein>
<name>A0A8X6W606_TRICX</name>
<evidence type="ECO:0000313" key="2">
    <source>
        <dbReference type="Proteomes" id="UP000887159"/>
    </source>
</evidence>
<accession>A0A8X6W606</accession>
<dbReference type="EMBL" id="BMAU01021387">
    <property type="protein sequence ID" value="GFY28942.1"/>
    <property type="molecule type" value="Genomic_DNA"/>
</dbReference>
<reference evidence="1" key="1">
    <citation type="submission" date="2020-08" db="EMBL/GenBank/DDBJ databases">
        <title>Multicomponent nature underlies the extraordinary mechanical properties of spider dragline silk.</title>
        <authorList>
            <person name="Kono N."/>
            <person name="Nakamura H."/>
            <person name="Mori M."/>
            <person name="Yoshida Y."/>
            <person name="Ohtoshi R."/>
            <person name="Malay A.D."/>
            <person name="Moran D.A.P."/>
            <person name="Tomita M."/>
            <person name="Numata K."/>
            <person name="Arakawa K."/>
        </authorList>
    </citation>
    <scope>NUCLEOTIDE SEQUENCE</scope>
</reference>
<evidence type="ECO:0000313" key="1">
    <source>
        <dbReference type="EMBL" id="GFY28942.1"/>
    </source>
</evidence>
<proteinExistence type="predicted"/>
<comment type="caution">
    <text evidence="1">The sequence shown here is derived from an EMBL/GenBank/DDBJ whole genome shotgun (WGS) entry which is preliminary data.</text>
</comment>
<dbReference type="AlphaFoldDB" id="A0A8X6W606"/>
<gene>
    <name evidence="1" type="ORF">TNCV_4720701</name>
</gene>
<organism evidence="1 2">
    <name type="scientific">Trichonephila clavipes</name>
    <name type="common">Golden silk orbweaver</name>
    <name type="synonym">Nephila clavipes</name>
    <dbReference type="NCBI Taxonomy" id="2585209"/>
    <lineage>
        <taxon>Eukaryota</taxon>
        <taxon>Metazoa</taxon>
        <taxon>Ecdysozoa</taxon>
        <taxon>Arthropoda</taxon>
        <taxon>Chelicerata</taxon>
        <taxon>Arachnida</taxon>
        <taxon>Araneae</taxon>
        <taxon>Araneomorphae</taxon>
        <taxon>Entelegynae</taxon>
        <taxon>Araneoidea</taxon>
        <taxon>Nephilidae</taxon>
        <taxon>Trichonephila</taxon>
    </lineage>
</organism>